<evidence type="ECO:0000256" key="1">
    <source>
        <dbReference type="SAM" id="MobiDB-lite"/>
    </source>
</evidence>
<dbReference type="Proteomes" id="UP000192251">
    <property type="component" value="Chromosome"/>
</dbReference>
<feature type="region of interest" description="Disordered" evidence="1">
    <location>
        <begin position="44"/>
        <end position="130"/>
    </location>
</feature>
<protein>
    <recommendedName>
        <fullName evidence="2">Chorismate mutase domain-containing protein</fullName>
    </recommendedName>
</protein>
<evidence type="ECO:0000313" key="3">
    <source>
        <dbReference type="EMBL" id="ARF74975.1"/>
    </source>
</evidence>
<evidence type="ECO:0000259" key="2">
    <source>
        <dbReference type="PROSITE" id="PS51168"/>
    </source>
</evidence>
<dbReference type="AlphaFoldDB" id="A0ABC8BZ39"/>
<gene>
    <name evidence="3" type="ORF">B7C62_24115</name>
</gene>
<evidence type="ECO:0000313" key="4">
    <source>
        <dbReference type="Proteomes" id="UP000192251"/>
    </source>
</evidence>
<dbReference type="GO" id="GO:0004106">
    <property type="term" value="F:chorismate mutase activity"/>
    <property type="evidence" value="ECO:0007669"/>
    <property type="project" value="UniProtKB-ARBA"/>
</dbReference>
<dbReference type="EMBL" id="CP020563">
    <property type="protein sequence ID" value="ARF74975.1"/>
    <property type="molecule type" value="Genomic_DNA"/>
</dbReference>
<dbReference type="KEGG" id="kab:B7C62_24115"/>
<dbReference type="GO" id="GO:0019752">
    <property type="term" value="P:carboxylic acid metabolic process"/>
    <property type="evidence" value="ECO:0007669"/>
    <property type="project" value="UniProtKB-ARBA"/>
</dbReference>
<organism evidence="3 4">
    <name type="scientific">Kitasatospora albolonga</name>
    <dbReference type="NCBI Taxonomy" id="68173"/>
    <lineage>
        <taxon>Bacteria</taxon>
        <taxon>Bacillati</taxon>
        <taxon>Actinomycetota</taxon>
        <taxon>Actinomycetes</taxon>
        <taxon>Kitasatosporales</taxon>
        <taxon>Streptomycetaceae</taxon>
        <taxon>Kitasatospora</taxon>
    </lineage>
</organism>
<dbReference type="SMART" id="SM00830">
    <property type="entry name" value="CM_2"/>
    <property type="match status" value="1"/>
</dbReference>
<feature type="compositionally biased region" description="Basic residues" evidence="1">
    <location>
        <begin position="97"/>
        <end position="124"/>
    </location>
</feature>
<dbReference type="Gene3D" id="1.20.59.10">
    <property type="entry name" value="Chorismate mutase"/>
    <property type="match status" value="1"/>
</dbReference>
<feature type="compositionally biased region" description="Basic residues" evidence="1">
    <location>
        <begin position="53"/>
        <end position="75"/>
    </location>
</feature>
<reference evidence="3 4" key="1">
    <citation type="submission" date="2017-04" db="EMBL/GenBank/DDBJ databases">
        <title>The complete genome sequence of Streptomyces albolongus YIM 101047, the producer of novel bafilomycins and novel odoriferous sesquiterpenoids.</title>
        <authorList>
            <person name="Yin M."/>
            <person name="Jiang Y."/>
        </authorList>
    </citation>
    <scope>NUCLEOTIDE SEQUENCE [LARGE SCALE GENOMIC DNA]</scope>
    <source>
        <strain evidence="3 4">YIM 101047</strain>
    </source>
</reference>
<feature type="compositionally biased region" description="Gly residues" evidence="1">
    <location>
        <begin position="81"/>
        <end position="92"/>
    </location>
</feature>
<proteinExistence type="predicted"/>
<dbReference type="NCBIfam" id="NF005894">
    <property type="entry name" value="PRK07857.1"/>
    <property type="match status" value="1"/>
</dbReference>
<keyword evidence="4" id="KW-1185">Reference proteome</keyword>
<dbReference type="SUPFAM" id="SSF48600">
    <property type="entry name" value="Chorismate mutase II"/>
    <property type="match status" value="1"/>
</dbReference>
<dbReference type="InterPro" id="IPR036979">
    <property type="entry name" value="CM_dom_sf"/>
</dbReference>
<dbReference type="InterPro" id="IPR002701">
    <property type="entry name" value="CM_II_prokaryot"/>
</dbReference>
<accession>A0ABC8BZ39</accession>
<name>A0ABC8BZ39_9ACTN</name>
<feature type="domain" description="Chorismate mutase" evidence="2">
    <location>
        <begin position="162"/>
        <end position="246"/>
    </location>
</feature>
<dbReference type="InterPro" id="IPR036263">
    <property type="entry name" value="Chorismate_II_sf"/>
</dbReference>
<dbReference type="PROSITE" id="PS51168">
    <property type="entry name" value="CHORISMATE_MUT_2"/>
    <property type="match status" value="1"/>
</dbReference>
<sequence>MTRSCHHRRLTLSDADEAVGECKTRRRQAGTTSTVNVLGGHHHHAYLRPAPHPAHRQARRPPYRHRGPGRPRGHRVRVDGHGGGARPGCGTGEDGRRRHRCGGRARRQHPQALRPRRRRHRQPQRQHLGPLMPVRDEEAVTSDVAAPVTSDVTAPVTSDVTAPVASDVTVLRADIDLVDAEIRALVARRGELSRAIQRARIAGGGRRTDLARETRVITPYTQSFGRPGTAIALALLEICRGTKPTG</sequence>